<name>A0A914HT56_GLORO</name>
<accession>A0A914HT56</accession>
<dbReference type="Proteomes" id="UP000887572">
    <property type="component" value="Unplaced"/>
</dbReference>
<dbReference type="WBParaSite" id="Gr19_v10_g3732.t1">
    <property type="protein sequence ID" value="Gr19_v10_g3732.t1"/>
    <property type="gene ID" value="Gr19_v10_g3732"/>
</dbReference>
<keyword evidence="1" id="KW-1185">Reference proteome</keyword>
<sequence>MSFNNDECKLVSKPIGEICDELNGVNKLKTRHELLCRTLASWKLGMEQNSSQLNILDETAELLSDRHKCVVDMLASKSTNPALLNRLQRETQAMELQVGIWLREISDVSIERKKLELEHALEFSHQNRGLQRCETNVELAKMDADFLYRKHRKVWRDFLADEQKTETDEQ</sequence>
<organism evidence="1 2">
    <name type="scientific">Globodera rostochiensis</name>
    <name type="common">Golden nematode worm</name>
    <name type="synonym">Heterodera rostochiensis</name>
    <dbReference type="NCBI Taxonomy" id="31243"/>
    <lineage>
        <taxon>Eukaryota</taxon>
        <taxon>Metazoa</taxon>
        <taxon>Ecdysozoa</taxon>
        <taxon>Nematoda</taxon>
        <taxon>Chromadorea</taxon>
        <taxon>Rhabditida</taxon>
        <taxon>Tylenchina</taxon>
        <taxon>Tylenchomorpha</taxon>
        <taxon>Tylenchoidea</taxon>
        <taxon>Heteroderidae</taxon>
        <taxon>Heteroderinae</taxon>
        <taxon>Globodera</taxon>
    </lineage>
</organism>
<dbReference type="AlphaFoldDB" id="A0A914HT56"/>
<reference evidence="2" key="1">
    <citation type="submission" date="2022-11" db="UniProtKB">
        <authorList>
            <consortium name="WormBaseParasite"/>
        </authorList>
    </citation>
    <scope>IDENTIFICATION</scope>
</reference>
<evidence type="ECO:0000313" key="2">
    <source>
        <dbReference type="WBParaSite" id="Gr19_v10_g3732.t1"/>
    </source>
</evidence>
<proteinExistence type="predicted"/>
<protein>
    <submittedName>
        <fullName evidence="2">Uncharacterized protein</fullName>
    </submittedName>
</protein>
<evidence type="ECO:0000313" key="1">
    <source>
        <dbReference type="Proteomes" id="UP000887572"/>
    </source>
</evidence>